<feature type="compositionally biased region" description="Basic residues" evidence="1">
    <location>
        <begin position="110"/>
        <end position="133"/>
    </location>
</feature>
<dbReference type="GeneID" id="18910612"/>
<name>K5XC08_PHACS</name>
<evidence type="ECO:0000256" key="1">
    <source>
        <dbReference type="SAM" id="MobiDB-lite"/>
    </source>
</evidence>
<dbReference type="KEGG" id="pco:PHACADRAFT_189652"/>
<dbReference type="AlphaFoldDB" id="K5XC08"/>
<gene>
    <name evidence="2" type="ORF">PHACADRAFT_189652</name>
</gene>
<dbReference type="InParanoid" id="K5XC08"/>
<protein>
    <submittedName>
        <fullName evidence="2">Uncharacterized protein</fullName>
    </submittedName>
</protein>
<keyword evidence="3" id="KW-1185">Reference proteome</keyword>
<dbReference type="RefSeq" id="XP_007389977.1">
    <property type="nucleotide sequence ID" value="XM_007389915.1"/>
</dbReference>
<proteinExistence type="predicted"/>
<evidence type="ECO:0000313" key="2">
    <source>
        <dbReference type="EMBL" id="EKM60522.1"/>
    </source>
</evidence>
<evidence type="ECO:0000313" key="3">
    <source>
        <dbReference type="Proteomes" id="UP000008370"/>
    </source>
</evidence>
<dbReference type="Proteomes" id="UP000008370">
    <property type="component" value="Unassembled WGS sequence"/>
</dbReference>
<sequence length="425" mass="47380">MAPQRQWPRVEFVDHPRLCERAPDAYAKGKPKVWCKKCLAKALRECGLSDDAAFKLWDNAEICRKLKEDHRGWLVCRTWTCLTHLRDCKSAQPNETRKRATQELDELNAARRRKNELSRRSKPRLTRRLKHRLTPPSTPRLTPLPTPRLTRSSDPRIWSPLPLPPSPYLASFTEPAPGLAVVIAGATPGQARGDELWQETVALQSPSSIVPLVPDISAAPPFAPIAPQFPVPSLPTFTAFFESHVTNANSDHYGDVPLIDGGSFAGMHGSEMQQAALQPAFAPCMAPEFPRPMLANQHNMFWKSGGYVAPDSEATYTGTASNHIMYLPDQYSIPPQPPPTYSQQPIGGDSSSFCGPCIPTEDRVRYYTPAASMLPSARRPVGQDDNAEGAVHHSSWFWYHVEPSTVGQRYSLAPEPLRPPFWPPW</sequence>
<reference evidence="2 3" key="1">
    <citation type="journal article" date="2012" name="BMC Genomics">
        <title>Comparative genomics of the white-rot fungi, Phanerochaete carnosa and P. chrysosporium, to elucidate the genetic basis of the distinct wood types they colonize.</title>
        <authorList>
            <person name="Suzuki H."/>
            <person name="MacDonald J."/>
            <person name="Syed K."/>
            <person name="Salamov A."/>
            <person name="Hori C."/>
            <person name="Aerts A."/>
            <person name="Henrissat B."/>
            <person name="Wiebenga A."/>
            <person name="vanKuyk P.A."/>
            <person name="Barry K."/>
            <person name="Lindquist E."/>
            <person name="LaButti K."/>
            <person name="Lapidus A."/>
            <person name="Lucas S."/>
            <person name="Coutinho P."/>
            <person name="Gong Y."/>
            <person name="Samejima M."/>
            <person name="Mahadevan R."/>
            <person name="Abou-Zaid M."/>
            <person name="de Vries R.P."/>
            <person name="Igarashi K."/>
            <person name="Yadav J.S."/>
            <person name="Grigoriev I.V."/>
            <person name="Master E.R."/>
        </authorList>
    </citation>
    <scope>NUCLEOTIDE SEQUENCE [LARGE SCALE GENOMIC DNA]</scope>
    <source>
        <strain evidence="2 3">HHB-10118-sp</strain>
    </source>
</reference>
<dbReference type="HOGENOM" id="CLU_674564_0_0_1"/>
<feature type="compositionally biased region" description="Pro residues" evidence="1">
    <location>
        <begin position="136"/>
        <end position="146"/>
    </location>
</feature>
<organism evidence="2 3">
    <name type="scientific">Phanerochaete carnosa (strain HHB-10118-sp)</name>
    <name type="common">White-rot fungus</name>
    <name type="synonym">Peniophora carnosa</name>
    <dbReference type="NCBI Taxonomy" id="650164"/>
    <lineage>
        <taxon>Eukaryota</taxon>
        <taxon>Fungi</taxon>
        <taxon>Dikarya</taxon>
        <taxon>Basidiomycota</taxon>
        <taxon>Agaricomycotina</taxon>
        <taxon>Agaricomycetes</taxon>
        <taxon>Polyporales</taxon>
        <taxon>Phanerochaetaceae</taxon>
        <taxon>Phanerochaete</taxon>
    </lineage>
</organism>
<dbReference type="EMBL" id="JH930468">
    <property type="protein sequence ID" value="EKM60522.1"/>
    <property type="molecule type" value="Genomic_DNA"/>
</dbReference>
<feature type="region of interest" description="Disordered" evidence="1">
    <location>
        <begin position="106"/>
        <end position="157"/>
    </location>
</feature>
<accession>K5XC08</accession>